<dbReference type="Gene3D" id="3.80.10.10">
    <property type="entry name" value="Ribonuclease Inhibitor"/>
    <property type="match status" value="1"/>
</dbReference>
<dbReference type="EMBL" id="VWOX01000020">
    <property type="protein sequence ID" value="KAA5539308.1"/>
    <property type="molecule type" value="Genomic_DNA"/>
</dbReference>
<dbReference type="Proteomes" id="UP000324479">
    <property type="component" value="Unassembled WGS sequence"/>
</dbReference>
<comment type="caution">
    <text evidence="2">The sequence shown here is derived from an EMBL/GenBank/DDBJ whole genome shotgun (WGS) entry which is preliminary data.</text>
</comment>
<keyword evidence="1" id="KW-0732">Signal</keyword>
<name>A0A5M6CVM5_9BACT</name>
<feature type="signal peptide" evidence="1">
    <location>
        <begin position="1"/>
        <end position="27"/>
    </location>
</feature>
<dbReference type="Pfam" id="PF13516">
    <property type="entry name" value="LRR_6"/>
    <property type="match status" value="1"/>
</dbReference>
<dbReference type="InterPro" id="IPR001611">
    <property type="entry name" value="Leu-rich_rpt"/>
</dbReference>
<dbReference type="AlphaFoldDB" id="A0A5M6CVM5"/>
<evidence type="ECO:0008006" key="4">
    <source>
        <dbReference type="Google" id="ProtNLM"/>
    </source>
</evidence>
<feature type="chain" id="PRO_5024404339" description="Leucine Rich repeats (2 copies)" evidence="1">
    <location>
        <begin position="28"/>
        <end position="257"/>
    </location>
</feature>
<proteinExistence type="predicted"/>
<protein>
    <recommendedName>
        <fullName evidence="4">Leucine Rich repeats (2 copies)</fullName>
    </recommendedName>
</protein>
<organism evidence="2 3">
    <name type="scientific">Roseiconus nitratireducens</name>
    <dbReference type="NCBI Taxonomy" id="2605748"/>
    <lineage>
        <taxon>Bacteria</taxon>
        <taxon>Pseudomonadati</taxon>
        <taxon>Planctomycetota</taxon>
        <taxon>Planctomycetia</taxon>
        <taxon>Pirellulales</taxon>
        <taxon>Pirellulaceae</taxon>
        <taxon>Roseiconus</taxon>
    </lineage>
</organism>
<dbReference type="SUPFAM" id="SSF52047">
    <property type="entry name" value="RNI-like"/>
    <property type="match status" value="1"/>
</dbReference>
<dbReference type="RefSeq" id="WP_150079307.1">
    <property type="nucleotide sequence ID" value="NZ_VWOX01000020.1"/>
</dbReference>
<evidence type="ECO:0000313" key="2">
    <source>
        <dbReference type="EMBL" id="KAA5539308.1"/>
    </source>
</evidence>
<sequence>MNLKLAATRPWFVFLAALLLATGLVCGCDRPEPASPPVPPPEPDLAQQLALGRSLQSSGDAASGKAGSGKVGIVELRETAVDDAMLQQFREDDDWVKTLILDAGQVHDEGAAAIARLPNLRHLRLRHSPLTDQALQELAGQSTLQILNLPQSDATAAGVGALARLPALRSLRLGGERLGPETAEAVASIATLRSVHLIGVPINDAGLKKIAALPKLRSLYVDDSRVTSDGWDWFFEHHRQVHVHVNQKHLDRDQEHP</sequence>
<gene>
    <name evidence="2" type="ORF">FYK55_24690</name>
</gene>
<keyword evidence="3" id="KW-1185">Reference proteome</keyword>
<evidence type="ECO:0000313" key="3">
    <source>
        <dbReference type="Proteomes" id="UP000324479"/>
    </source>
</evidence>
<dbReference type="InterPro" id="IPR032675">
    <property type="entry name" value="LRR_dom_sf"/>
</dbReference>
<evidence type="ECO:0000256" key="1">
    <source>
        <dbReference type="SAM" id="SignalP"/>
    </source>
</evidence>
<reference evidence="2 3" key="1">
    <citation type="submission" date="2019-08" db="EMBL/GenBank/DDBJ databases">
        <authorList>
            <person name="Dhanesh K."/>
            <person name="Kumar G."/>
            <person name="Sasikala C."/>
            <person name="Venkata Ramana C."/>
        </authorList>
    </citation>
    <scope>NUCLEOTIDE SEQUENCE [LARGE SCALE GENOMIC DNA]</scope>
    <source>
        <strain evidence="2 3">JC645</strain>
    </source>
</reference>
<accession>A0A5M6CVM5</accession>
<dbReference type="PROSITE" id="PS51257">
    <property type="entry name" value="PROKAR_LIPOPROTEIN"/>
    <property type="match status" value="1"/>
</dbReference>